<dbReference type="Gene3D" id="3.40.50.300">
    <property type="entry name" value="P-loop containing nucleotide triphosphate hydrolases"/>
    <property type="match status" value="1"/>
</dbReference>
<dbReference type="InterPro" id="IPR038249">
    <property type="entry name" value="PolIII_tau_V_sf"/>
</dbReference>
<name>E8Q6V5_BLOVB</name>
<dbReference type="FunFam" id="3.40.50.300:FF:000014">
    <property type="entry name" value="DNA polymerase III subunit gamma/tau"/>
    <property type="match status" value="1"/>
</dbReference>
<dbReference type="InterPro" id="IPR022754">
    <property type="entry name" value="DNA_pol_III_gamma-3"/>
</dbReference>
<keyword evidence="8 11" id="KW-0067">ATP-binding</keyword>
<comment type="similarity">
    <text evidence="1 11">Belongs to the DnaX/STICHEL family.</text>
</comment>
<dbReference type="InterPro" id="IPR050238">
    <property type="entry name" value="DNA_Rep/Repair_Clamp_Loader"/>
</dbReference>
<dbReference type="CDD" id="cd00009">
    <property type="entry name" value="AAA"/>
    <property type="match status" value="1"/>
</dbReference>
<dbReference type="GO" id="GO:0003887">
    <property type="term" value="F:DNA-directed DNA polymerase activity"/>
    <property type="evidence" value="ECO:0007669"/>
    <property type="project" value="UniProtKB-KW"/>
</dbReference>
<dbReference type="Pfam" id="PF12170">
    <property type="entry name" value="DNA_pol3_tau_5"/>
    <property type="match status" value="1"/>
</dbReference>
<keyword evidence="4 11" id="KW-0235">DNA replication</keyword>
<dbReference type="SMART" id="SM00382">
    <property type="entry name" value="AAA"/>
    <property type="match status" value="1"/>
</dbReference>
<keyword evidence="6 11" id="KW-0547">Nucleotide-binding</keyword>
<evidence type="ECO:0000256" key="1">
    <source>
        <dbReference type="ARBA" id="ARBA00006360"/>
    </source>
</evidence>
<keyword evidence="7" id="KW-0862">Zinc</keyword>
<dbReference type="Pfam" id="PF22608">
    <property type="entry name" value="DNAX_ATPase_lid"/>
    <property type="match status" value="1"/>
</dbReference>
<dbReference type="InterPro" id="IPR021029">
    <property type="entry name" value="DNA_pol_III_tau_dom-5"/>
</dbReference>
<dbReference type="Gene3D" id="3.30.300.150">
    <property type="entry name" value="DNA polymerase III, tau subunit, domain V"/>
    <property type="match status" value="1"/>
</dbReference>
<dbReference type="HOGENOM" id="CLU_006229_0_1_6"/>
<evidence type="ECO:0000313" key="14">
    <source>
        <dbReference type="Proteomes" id="UP000007464"/>
    </source>
</evidence>
<gene>
    <name evidence="11 13" type="primary">dnaX</name>
    <name evidence="13" type="ordered locus">BVAF_304</name>
</gene>
<dbReference type="EC" id="2.7.7.7" evidence="11"/>
<dbReference type="SUPFAM" id="SSF52540">
    <property type="entry name" value="P-loop containing nucleoside triphosphate hydrolases"/>
    <property type="match status" value="1"/>
</dbReference>
<evidence type="ECO:0000256" key="4">
    <source>
        <dbReference type="ARBA" id="ARBA00022705"/>
    </source>
</evidence>
<dbReference type="NCBIfam" id="NF005942">
    <property type="entry name" value="PRK07994.1"/>
    <property type="match status" value="1"/>
</dbReference>
<dbReference type="InterPro" id="IPR012763">
    <property type="entry name" value="DNA_pol_III_sug/sutau_N"/>
</dbReference>
<keyword evidence="9 11" id="KW-0239">DNA-directed DNA polymerase</keyword>
<evidence type="ECO:0000256" key="7">
    <source>
        <dbReference type="ARBA" id="ARBA00022833"/>
    </source>
</evidence>
<comment type="function">
    <text evidence="11">DNA polymerase III is a complex, multichain enzyme responsible for most of the replicative synthesis in bacteria. This DNA polymerase also exhibits 3' to 5' exonuclease activity.</text>
</comment>
<reference evidence="13 14" key="1">
    <citation type="journal article" date="2010" name="BMC Genomics">
        <title>Unprecedented loss of ammonia assimilation capability in a urease-encoding bacterial mutualist.</title>
        <authorList>
            <person name="Williams L.E."/>
            <person name="Wernegreen J.J."/>
        </authorList>
    </citation>
    <scope>NUCLEOTIDE SEQUENCE [LARGE SCALE GENOMIC DNA]</scope>
    <source>
        <strain evidence="13 14">BVAF</strain>
    </source>
</reference>
<dbReference type="InterPro" id="IPR003593">
    <property type="entry name" value="AAA+_ATPase"/>
</dbReference>
<accession>E8Q6V5</accession>
<evidence type="ECO:0000313" key="13">
    <source>
        <dbReference type="EMBL" id="ADV33702.1"/>
    </source>
</evidence>
<dbReference type="Gene3D" id="1.10.8.60">
    <property type="match status" value="1"/>
</dbReference>
<evidence type="ECO:0000256" key="11">
    <source>
        <dbReference type="RuleBase" id="RU364063"/>
    </source>
</evidence>
<evidence type="ECO:0000256" key="3">
    <source>
        <dbReference type="ARBA" id="ARBA00022695"/>
    </source>
</evidence>
<dbReference type="GO" id="GO:0046872">
    <property type="term" value="F:metal ion binding"/>
    <property type="evidence" value="ECO:0007669"/>
    <property type="project" value="UniProtKB-KW"/>
</dbReference>
<dbReference type="Pfam" id="PF13177">
    <property type="entry name" value="DNA_pol3_delta2"/>
    <property type="match status" value="1"/>
</dbReference>
<dbReference type="PANTHER" id="PTHR11669:SF0">
    <property type="entry name" value="PROTEIN STICHEL-LIKE 2"/>
    <property type="match status" value="1"/>
</dbReference>
<dbReference type="InterPro" id="IPR008921">
    <property type="entry name" value="DNA_pol3_clamp-load_cplx_C"/>
</dbReference>
<dbReference type="GO" id="GO:0006261">
    <property type="term" value="P:DNA-templated DNA replication"/>
    <property type="evidence" value="ECO:0007669"/>
    <property type="project" value="TreeGrafter"/>
</dbReference>
<keyword evidence="5" id="KW-0479">Metal-binding</keyword>
<organism evidence="13 14">
    <name type="scientific">Blochmanniella vafra (strain BVAF)</name>
    <dbReference type="NCBI Taxonomy" id="859654"/>
    <lineage>
        <taxon>Bacteria</taxon>
        <taxon>Pseudomonadati</taxon>
        <taxon>Pseudomonadota</taxon>
        <taxon>Gammaproteobacteria</taxon>
        <taxon>Enterobacterales</taxon>
        <taxon>Enterobacteriaceae</taxon>
        <taxon>ant endosymbionts</taxon>
        <taxon>Candidatus Blochmanniella</taxon>
    </lineage>
</organism>
<dbReference type="NCBIfam" id="TIGR02397">
    <property type="entry name" value="dnaX_nterm"/>
    <property type="match status" value="1"/>
</dbReference>
<dbReference type="FunFam" id="1.20.272.10:FF:000003">
    <property type="entry name" value="DNA polymerase III subunit gamma/tau"/>
    <property type="match status" value="1"/>
</dbReference>
<dbReference type="GO" id="GO:0003677">
    <property type="term" value="F:DNA binding"/>
    <property type="evidence" value="ECO:0007669"/>
    <property type="project" value="InterPro"/>
</dbReference>
<evidence type="ECO:0000256" key="5">
    <source>
        <dbReference type="ARBA" id="ARBA00022723"/>
    </source>
</evidence>
<evidence type="ECO:0000256" key="9">
    <source>
        <dbReference type="ARBA" id="ARBA00022932"/>
    </source>
</evidence>
<feature type="domain" description="AAA+ ATPase" evidence="12">
    <location>
        <begin position="37"/>
        <end position="180"/>
    </location>
</feature>
<evidence type="ECO:0000256" key="2">
    <source>
        <dbReference type="ARBA" id="ARBA00022679"/>
    </source>
</evidence>
<proteinExistence type="inferred from homology"/>
<dbReference type="FunFam" id="1.10.8.60:FF:000013">
    <property type="entry name" value="DNA polymerase III subunit gamma/tau"/>
    <property type="match status" value="1"/>
</dbReference>
<comment type="subunit">
    <text evidence="11">DNA polymerase III contains a core (composed of alpha, epsilon and theta chains) that associates with a tau subunit. This core dimerizes to form the POLIII' complex. PolIII' associates with the gamma complex (composed of gamma, delta, delta', psi and chi chains) and with the beta chain to form the complete DNA polymerase III complex.</text>
</comment>
<evidence type="ECO:0000256" key="6">
    <source>
        <dbReference type="ARBA" id="ARBA00022741"/>
    </source>
</evidence>
<dbReference type="KEGG" id="bva:BVAF_304"/>
<evidence type="ECO:0000256" key="10">
    <source>
        <dbReference type="ARBA" id="ARBA00049244"/>
    </source>
</evidence>
<dbReference type="EMBL" id="CP002189">
    <property type="protein sequence ID" value="ADV33702.1"/>
    <property type="molecule type" value="Genomic_DNA"/>
</dbReference>
<dbReference type="STRING" id="859654.BVAF_304"/>
<keyword evidence="14" id="KW-1185">Reference proteome</keyword>
<dbReference type="AlphaFoldDB" id="E8Q6V5"/>
<evidence type="ECO:0000259" key="12">
    <source>
        <dbReference type="SMART" id="SM00382"/>
    </source>
</evidence>
<dbReference type="SUPFAM" id="SSF48019">
    <property type="entry name" value="post-AAA+ oligomerization domain-like"/>
    <property type="match status" value="1"/>
</dbReference>
<dbReference type="Gene3D" id="1.20.272.10">
    <property type="match status" value="1"/>
</dbReference>
<dbReference type="Proteomes" id="UP000007464">
    <property type="component" value="Chromosome"/>
</dbReference>
<dbReference type="CDD" id="cd18137">
    <property type="entry name" value="HLD_clamp_pol_III_gamma_tau"/>
    <property type="match status" value="1"/>
</dbReference>
<dbReference type="InterPro" id="IPR027417">
    <property type="entry name" value="P-loop_NTPase"/>
</dbReference>
<dbReference type="InterPro" id="IPR045085">
    <property type="entry name" value="HLD_clamp_pol_III_gamma_tau"/>
</dbReference>
<sequence>MTYQILALKWRPKKFSEIVGQAHIIKAMIRSFILNRIHHAYILSGTRGSGKTTIARLFAKGLNCEIQFASNNDVCGQCKNCLDIESGCFIDLIEIDAASRSKVEETREFLDNMQYAPSQSQFKIYLIDEAHMLSRHSFNALLKTLEEPPHHVKFILITTDHQKLPETILSRCLQFYLKPLSTSQITTQLQYICNQENININDIHLLELLANSAKGSMRDALNLLEQAIILGDSNHITSDVINNMLGILDVDDSISLIEDLMNGNINNIMHKIDHYSNIGIDWDHFFSEILTILQKIAINQFTSFSTIQQHNTNNKSKNINHRIHNLRTKISPETIQLYYQIFLLGRQELSYAPSYRIGTEMTILRALAFSPINIQSKKNSNKNDINKFNDNLKYCKNSLPQSTTHLNMLTIPKSKTLIKKPLISNKIHTNTNTIELQKIQHQHNLSVVDRNLPQNIIPNDNSSNHQLHLGDVTKIFNTHLVSNKIPSNTVSEILKARSKLINYHDNYNKTIKMKAKSDKNIEFQKKLANILKRFSDINMTAIPHDSKNIKKNDKNLLIKINSHKSNINTHRVDYYIYLDSKKPLHVIMKDIFQEAVQFDPWIFQIYQLSLLKPAKQLLLSSWKQIVDDNKLYLNLLTCFQHLYSKDLHNAIQLEISNNLKMPIKLYIIKNDNFVEKTPIEYLYILYTNKIVQLKQKILIDPNTKIIQSLFNAKFYEEDIQIF</sequence>
<protein>
    <recommendedName>
        <fullName evidence="11">DNA polymerase III subunit gamma/tau</fullName>
        <ecNumber evidence="11">2.7.7.7</ecNumber>
    </recommendedName>
</protein>
<evidence type="ECO:0000256" key="8">
    <source>
        <dbReference type="ARBA" id="ARBA00022840"/>
    </source>
</evidence>
<dbReference type="PANTHER" id="PTHR11669">
    <property type="entry name" value="REPLICATION FACTOR C / DNA POLYMERASE III GAMMA-TAU SUBUNIT"/>
    <property type="match status" value="1"/>
</dbReference>
<dbReference type="GO" id="GO:0009360">
    <property type="term" value="C:DNA polymerase III complex"/>
    <property type="evidence" value="ECO:0007669"/>
    <property type="project" value="InterPro"/>
</dbReference>
<dbReference type="Pfam" id="PF12169">
    <property type="entry name" value="DNA_pol3_gamma3"/>
    <property type="match status" value="1"/>
</dbReference>
<keyword evidence="3 11" id="KW-0548">Nucleotidyltransferase</keyword>
<keyword evidence="2 11" id="KW-0808">Transferase</keyword>
<dbReference type="GO" id="GO:0005524">
    <property type="term" value="F:ATP binding"/>
    <property type="evidence" value="ECO:0007669"/>
    <property type="project" value="UniProtKB-KW"/>
</dbReference>
<comment type="catalytic activity">
    <reaction evidence="10 11">
        <text>DNA(n) + a 2'-deoxyribonucleoside 5'-triphosphate = DNA(n+1) + diphosphate</text>
        <dbReference type="Rhea" id="RHEA:22508"/>
        <dbReference type="Rhea" id="RHEA-COMP:17339"/>
        <dbReference type="Rhea" id="RHEA-COMP:17340"/>
        <dbReference type="ChEBI" id="CHEBI:33019"/>
        <dbReference type="ChEBI" id="CHEBI:61560"/>
        <dbReference type="ChEBI" id="CHEBI:173112"/>
        <dbReference type="EC" id="2.7.7.7"/>
    </reaction>
</comment>